<evidence type="ECO:0000256" key="8">
    <source>
        <dbReference type="SAM" id="MobiDB-lite"/>
    </source>
</evidence>
<feature type="region of interest" description="Disordered" evidence="8">
    <location>
        <begin position="664"/>
        <end position="683"/>
    </location>
</feature>
<evidence type="ECO:0000313" key="10">
    <source>
        <dbReference type="EMBL" id="GAX78455.1"/>
    </source>
</evidence>
<dbReference type="Proteomes" id="UP000232323">
    <property type="component" value="Unassembled WGS sequence"/>
</dbReference>
<dbReference type="InterPro" id="IPR041146">
    <property type="entry name" value="IFT81_CH"/>
</dbReference>
<comment type="subcellular location">
    <subcellularLocation>
        <location evidence="1">Cell projection</location>
        <location evidence="1">Cilium</location>
    </subcellularLocation>
</comment>
<dbReference type="InterPro" id="IPR029600">
    <property type="entry name" value="IFT81"/>
</dbReference>
<evidence type="ECO:0000256" key="4">
    <source>
        <dbReference type="ARBA" id="ARBA00023069"/>
    </source>
</evidence>
<proteinExistence type="inferred from homology"/>
<name>A0A250X5V0_9CHLO</name>
<protein>
    <recommendedName>
        <fullName evidence="9">IFT81 calponin homology domain-containing protein</fullName>
    </recommendedName>
</protein>
<comment type="caution">
    <text evidence="10">The sequence shown here is derived from an EMBL/GenBank/DDBJ whole genome shotgun (WGS) entry which is preliminary data.</text>
</comment>
<evidence type="ECO:0000313" key="11">
    <source>
        <dbReference type="Proteomes" id="UP000232323"/>
    </source>
</evidence>
<keyword evidence="11" id="KW-1185">Reference proteome</keyword>
<evidence type="ECO:0000256" key="2">
    <source>
        <dbReference type="ARBA" id="ARBA00022794"/>
    </source>
</evidence>
<sequence length="683" mass="77156">MDLHYIVDKLNSPPFEYSLSLLTLSEKSSQELLQLVSDVFSQISPKQKKIDISKEDADATADRLLRFLKIVKYKPPSSLDPATFRSLLGSGDRDVIYGILKWVVPQPEELQKKAFVGFYLTFPDMPEELNYDGDIMELKEEIKALQQQFIEVHKANEGVKAAVKDSTDMKKRIKGLEDEKERLTDKVAKAKAQVDKIQDKASYMDVCSSLRKQQDEEVNLSIQMQDQNKKLEKADDQLRKVNARLRELQASNQEGSATKIFDRLNEEVTSLRSQVNERGPKELEKRQKKVAALQEALSNDPSKAVNSEFDLQKLQGQANSLHSQIAEIQERRVQADKARQGDKAFLQLRQAQQMATMVARKKDELSSKLERLQEKEKILKAQLDKLMDGNSGVGIVSDEEWRQKYESMKSALPQYKKMKKELGDIEAEVFVLAYTEELLQAQEEALNTSIKKTAKKHGVAGFTDVANDLEKVSEQKSLIDEVKGMTLAEISKTVEEINASINDRKVRLAPHIKKLRLVRQQFADLEAEHNSLKQQYDASMSQYDNRVSSIESEVGALKAELMENESKYHLLHCQLNIVDHNVKRVSNGPAAERLKEKYQAKVTQSEEQGKVLKEKQKDIKDSHTTGLSQIDMMTDLVKLLQLKVDLHKREMGIAVGSSSVLSAGPIGRGEKKSGGGGSNVFVL</sequence>
<dbReference type="Pfam" id="PF18383">
    <property type="entry name" value="IFT81_CH"/>
    <property type="match status" value="1"/>
</dbReference>
<dbReference type="PANTHER" id="PTHR15614:SF2">
    <property type="entry name" value="INTRAFLAGELLAR TRANSPORT PROTEIN 81 HOMOLOG"/>
    <property type="match status" value="1"/>
</dbReference>
<dbReference type="STRING" id="1157962.A0A250X5V0"/>
<evidence type="ECO:0000256" key="6">
    <source>
        <dbReference type="ARBA" id="ARBA00043983"/>
    </source>
</evidence>
<evidence type="ECO:0000256" key="1">
    <source>
        <dbReference type="ARBA" id="ARBA00004138"/>
    </source>
</evidence>
<keyword evidence="4" id="KW-0969">Cilium</keyword>
<evidence type="ECO:0000259" key="9">
    <source>
        <dbReference type="Pfam" id="PF18383"/>
    </source>
</evidence>
<dbReference type="GO" id="GO:0036064">
    <property type="term" value="C:ciliary basal body"/>
    <property type="evidence" value="ECO:0007669"/>
    <property type="project" value="TreeGrafter"/>
</dbReference>
<feature type="coiled-coil region" evidence="7">
    <location>
        <begin position="128"/>
        <end position="251"/>
    </location>
</feature>
<evidence type="ECO:0000256" key="7">
    <source>
        <dbReference type="SAM" id="Coils"/>
    </source>
</evidence>
<keyword evidence="5" id="KW-0966">Cell projection</keyword>
<dbReference type="OrthoDB" id="276029at2759"/>
<dbReference type="GO" id="GO:0030992">
    <property type="term" value="C:intraciliary transport particle B"/>
    <property type="evidence" value="ECO:0007669"/>
    <property type="project" value="InterPro"/>
</dbReference>
<feature type="domain" description="IFT81 calponin homology" evidence="9">
    <location>
        <begin position="2"/>
        <end position="120"/>
    </location>
</feature>
<dbReference type="AlphaFoldDB" id="A0A250X5V0"/>
<evidence type="ECO:0000256" key="5">
    <source>
        <dbReference type="ARBA" id="ARBA00023273"/>
    </source>
</evidence>
<dbReference type="InterPro" id="IPR043016">
    <property type="entry name" value="IFT81_N_sf"/>
</dbReference>
<comment type="similarity">
    <text evidence="6">Belongs to the IFT81 family.</text>
</comment>
<keyword evidence="3 7" id="KW-0175">Coiled coil</keyword>
<dbReference type="GO" id="GO:0015631">
    <property type="term" value="F:tubulin binding"/>
    <property type="evidence" value="ECO:0007669"/>
    <property type="project" value="InterPro"/>
</dbReference>
<dbReference type="Gene3D" id="1.10.418.70">
    <property type="entry name" value="Intraflagellar transport protein 81, N-terminal domain"/>
    <property type="match status" value="1"/>
</dbReference>
<dbReference type="PANTHER" id="PTHR15614">
    <property type="entry name" value="INTRAFLAGELLAR TRANSPORT PROTEIN 81 HOMOLOG"/>
    <property type="match status" value="1"/>
</dbReference>
<keyword evidence="2" id="KW-0970">Cilium biogenesis/degradation</keyword>
<dbReference type="EMBL" id="BEGY01000032">
    <property type="protein sequence ID" value="GAX78455.1"/>
    <property type="molecule type" value="Genomic_DNA"/>
</dbReference>
<dbReference type="GO" id="GO:0042073">
    <property type="term" value="P:intraciliary transport"/>
    <property type="evidence" value="ECO:0007669"/>
    <property type="project" value="InterPro"/>
</dbReference>
<organism evidence="10 11">
    <name type="scientific">Chlamydomonas eustigma</name>
    <dbReference type="NCBI Taxonomy" id="1157962"/>
    <lineage>
        <taxon>Eukaryota</taxon>
        <taxon>Viridiplantae</taxon>
        <taxon>Chlorophyta</taxon>
        <taxon>core chlorophytes</taxon>
        <taxon>Chlorophyceae</taxon>
        <taxon>CS clade</taxon>
        <taxon>Chlamydomonadales</taxon>
        <taxon>Chlamydomonadaceae</taxon>
        <taxon>Chlamydomonas</taxon>
    </lineage>
</organism>
<evidence type="ECO:0000256" key="3">
    <source>
        <dbReference type="ARBA" id="ARBA00023054"/>
    </source>
</evidence>
<dbReference type="GO" id="GO:0060271">
    <property type="term" value="P:cilium assembly"/>
    <property type="evidence" value="ECO:0007669"/>
    <property type="project" value="InterPro"/>
</dbReference>
<dbReference type="Gene3D" id="1.10.287.1490">
    <property type="match status" value="1"/>
</dbReference>
<gene>
    <name evidence="10" type="ORF">CEUSTIGMA_g5895.t1</name>
</gene>
<feature type="coiled-coil region" evidence="7">
    <location>
        <begin position="515"/>
        <end position="560"/>
    </location>
</feature>
<accession>A0A250X5V0</accession>
<feature type="compositionally biased region" description="Gly residues" evidence="8">
    <location>
        <begin position="674"/>
        <end position="683"/>
    </location>
</feature>
<reference evidence="10 11" key="1">
    <citation type="submission" date="2017-08" db="EMBL/GenBank/DDBJ databases">
        <title>Acidophilic green algal genome provides insights into adaptation to an acidic environment.</title>
        <authorList>
            <person name="Hirooka S."/>
            <person name="Hirose Y."/>
            <person name="Kanesaki Y."/>
            <person name="Higuchi S."/>
            <person name="Fujiwara T."/>
            <person name="Onuma R."/>
            <person name="Era A."/>
            <person name="Ohbayashi R."/>
            <person name="Uzuka A."/>
            <person name="Nozaki H."/>
            <person name="Yoshikawa H."/>
            <person name="Miyagishima S.Y."/>
        </authorList>
    </citation>
    <scope>NUCLEOTIDE SEQUENCE [LARGE SCALE GENOMIC DNA]</scope>
    <source>
        <strain evidence="10 11">NIES-2499</strain>
    </source>
</reference>
<feature type="coiled-coil region" evidence="7">
    <location>
        <begin position="355"/>
        <end position="389"/>
    </location>
</feature>